<keyword evidence="7 8" id="KW-0472">Membrane</keyword>
<dbReference type="EMBL" id="BBTG02000092">
    <property type="protein sequence ID" value="GAT31439.1"/>
    <property type="molecule type" value="Genomic_DNA"/>
</dbReference>
<protein>
    <recommendedName>
        <fullName evidence="9">ABC transporter domain-containing protein</fullName>
    </recommendedName>
</protein>
<evidence type="ECO:0000313" key="11">
    <source>
        <dbReference type="Proteomes" id="UP000054053"/>
    </source>
</evidence>
<evidence type="ECO:0000259" key="9">
    <source>
        <dbReference type="PROSITE" id="PS50893"/>
    </source>
</evidence>
<dbReference type="Pfam" id="PF19055">
    <property type="entry name" value="ABC2_membrane_7"/>
    <property type="match status" value="2"/>
</dbReference>
<comment type="subcellular location">
    <subcellularLocation>
        <location evidence="1">Membrane</location>
        <topology evidence="1">Multi-pass membrane protein</topology>
    </subcellularLocation>
</comment>
<dbReference type="InterPro" id="IPR050352">
    <property type="entry name" value="ABCG_transporters"/>
</dbReference>
<dbReference type="InterPro" id="IPR013525">
    <property type="entry name" value="ABC2_TM"/>
</dbReference>
<evidence type="ECO:0000256" key="8">
    <source>
        <dbReference type="SAM" id="Phobius"/>
    </source>
</evidence>
<keyword evidence="4" id="KW-0547">Nucleotide-binding</keyword>
<organism evidence="10 11">
    <name type="scientific">Ustilaginoidea virens</name>
    <name type="common">Rice false smut fungus</name>
    <name type="synonym">Villosiclava virens</name>
    <dbReference type="NCBI Taxonomy" id="1159556"/>
    <lineage>
        <taxon>Eukaryota</taxon>
        <taxon>Fungi</taxon>
        <taxon>Dikarya</taxon>
        <taxon>Ascomycota</taxon>
        <taxon>Pezizomycotina</taxon>
        <taxon>Sordariomycetes</taxon>
        <taxon>Hypocreomycetidae</taxon>
        <taxon>Hypocreales</taxon>
        <taxon>Clavicipitaceae</taxon>
        <taxon>Ustilaginoidea</taxon>
    </lineage>
</organism>
<dbReference type="Gene3D" id="3.40.50.300">
    <property type="entry name" value="P-loop containing nucleotide triphosphate hydrolases"/>
    <property type="match status" value="2"/>
</dbReference>
<dbReference type="PANTHER" id="PTHR48041:SF119">
    <property type="entry name" value="ROA1P"/>
    <property type="match status" value="1"/>
</dbReference>
<dbReference type="GO" id="GO:0140359">
    <property type="term" value="F:ABC-type transporter activity"/>
    <property type="evidence" value="ECO:0007669"/>
    <property type="project" value="InterPro"/>
</dbReference>
<dbReference type="SMART" id="SM00382">
    <property type="entry name" value="AAA"/>
    <property type="match status" value="2"/>
</dbReference>
<feature type="transmembrane region" description="Helical" evidence="8">
    <location>
        <begin position="1202"/>
        <end position="1225"/>
    </location>
</feature>
<dbReference type="GO" id="GO:0016887">
    <property type="term" value="F:ATP hydrolysis activity"/>
    <property type="evidence" value="ECO:0007669"/>
    <property type="project" value="InterPro"/>
</dbReference>
<keyword evidence="3 8" id="KW-0812">Transmembrane</keyword>
<evidence type="ECO:0000256" key="3">
    <source>
        <dbReference type="ARBA" id="ARBA00022692"/>
    </source>
</evidence>
<dbReference type="InterPro" id="IPR027417">
    <property type="entry name" value="P-loop_NTPase"/>
</dbReference>
<feature type="transmembrane region" description="Helical" evidence="8">
    <location>
        <begin position="648"/>
        <end position="669"/>
    </location>
</feature>
<dbReference type="PROSITE" id="PS50893">
    <property type="entry name" value="ABC_TRANSPORTER_2"/>
    <property type="match status" value="2"/>
</dbReference>
<dbReference type="Pfam" id="PF00005">
    <property type="entry name" value="ABC_tran"/>
    <property type="match status" value="2"/>
</dbReference>
<evidence type="ECO:0000256" key="4">
    <source>
        <dbReference type="ARBA" id="ARBA00022741"/>
    </source>
</evidence>
<reference evidence="11" key="1">
    <citation type="journal article" date="2016" name="Genome Announc.">
        <title>Genome sequence of Ustilaginoidea virens IPU010, a rice pathogenic fungus causing false smut.</title>
        <authorList>
            <person name="Kumagai T."/>
            <person name="Ishii T."/>
            <person name="Terai G."/>
            <person name="Umemura M."/>
            <person name="Machida M."/>
            <person name="Asai K."/>
        </authorList>
    </citation>
    <scope>NUCLEOTIDE SEQUENCE [LARGE SCALE GENOMIC DNA]</scope>
    <source>
        <strain evidence="11">IPU010</strain>
    </source>
</reference>
<dbReference type="InterPro" id="IPR043926">
    <property type="entry name" value="ABCG_dom"/>
</dbReference>
<dbReference type="PANTHER" id="PTHR48041">
    <property type="entry name" value="ABC TRANSPORTER G FAMILY MEMBER 28"/>
    <property type="match status" value="1"/>
</dbReference>
<feature type="transmembrane region" description="Helical" evidence="8">
    <location>
        <begin position="552"/>
        <end position="572"/>
    </location>
</feature>
<accession>A0A1B5V969</accession>
<name>A0A1B5V969_USTVR</name>
<keyword evidence="6 8" id="KW-1133">Transmembrane helix</keyword>
<feature type="transmembrane region" description="Helical" evidence="8">
    <location>
        <begin position="1099"/>
        <end position="1117"/>
    </location>
</feature>
<evidence type="ECO:0000256" key="2">
    <source>
        <dbReference type="ARBA" id="ARBA00022448"/>
    </source>
</evidence>
<feature type="transmembrane region" description="Helical" evidence="8">
    <location>
        <begin position="521"/>
        <end position="545"/>
    </location>
</feature>
<feature type="transmembrane region" description="Helical" evidence="8">
    <location>
        <begin position="1237"/>
        <end position="1256"/>
    </location>
</feature>
<keyword evidence="2" id="KW-0813">Transport</keyword>
<dbReference type="GO" id="GO:0016020">
    <property type="term" value="C:membrane"/>
    <property type="evidence" value="ECO:0007669"/>
    <property type="project" value="UniProtKB-SubCell"/>
</dbReference>
<feature type="transmembrane region" description="Helical" evidence="8">
    <location>
        <begin position="441"/>
        <end position="460"/>
    </location>
</feature>
<keyword evidence="5" id="KW-0067">ATP-binding</keyword>
<feature type="domain" description="ABC transporter" evidence="9">
    <location>
        <begin position="705"/>
        <end position="961"/>
    </location>
</feature>
<evidence type="ECO:0000256" key="7">
    <source>
        <dbReference type="ARBA" id="ARBA00023136"/>
    </source>
</evidence>
<evidence type="ECO:0000256" key="5">
    <source>
        <dbReference type="ARBA" id="ARBA00022840"/>
    </source>
</evidence>
<dbReference type="PROSITE" id="PS00211">
    <property type="entry name" value="ABC_TRANSPORTER_1"/>
    <property type="match status" value="1"/>
</dbReference>
<feature type="transmembrane region" description="Helical" evidence="8">
    <location>
        <begin position="1129"/>
        <end position="1150"/>
    </location>
</feature>
<dbReference type="InterPro" id="IPR003439">
    <property type="entry name" value="ABC_transporter-like_ATP-bd"/>
</dbReference>
<sequence length="1352" mass="148353">MDVSENRGIDDADSSSSPYVISLGREIPPEEYSFYLSESVTCPSILFLDDVPAVHVQVRGLSVSLNTAPSWLEPATYPDLICGKFDTAPRSKTLLHSVAADMRPGTLTAIIGGCGSGKTTLLNAMAERTTSWRLNQEGAVTFNGQSGVHSARHAYVMQQDSLVPTLTVRETLRYAAALRLPATTSREHRNGVVEQVLCELGLNKCADTRIGNSRNRGCSAGEKKRVSIGVQLLANPSVLFLDEPTSGLDSTSAHLLMHTLKSLASQGRTVITTLHQPRSEIWHLLDNLVVLSEGAPMYAGCVLDCLHWFQELGFTSPQFVNPADFVIDLTAIDKRTPELEAESTDRLNGLKSAWAEESTILYRSEDPDASYTGQKPVANTQHAGPFLRQLRLLTVRTLKISHRDALGKTATWVEAIFMGLLTGYIFNGLGRDQMGIRSREGGLYIATVLQGYFILLLEVYRMTIDIRTFDSESADGCVDALPFVLSRRLAHLLTEDLLVPAVYSALVYFPAGFQLTSTQFLTFLAITVINHSVCVSCAMTCVVAARRFARACLLANLVYTLQILVCGMLIQVNTMPVYVRWLRWISFASSDSVLQFYAFSSYAGNEFQGNFYECPLPGGPLNPACQPYSGDFVMESLGFPSNWVARPIIILTSFVAFFTIFSVFGLRFLKAEISISRSQTSDTDLSAGKEKMTDRMFQETGMIDLGLDGLALVLDKRNGSGKWQPKKVILYPVTTTFRAGVLSVIMGPSGSGKTSLLNAMALRLRNTVRAKYRTFGHVTFNGSVPSDSVIRSVCSYVCQDDDALLPSLTVRETLRFAAGLRLPSFMRTNEKNRVAEDVLVKMGLQDCGNNLIGSDTTQGISRGEKRRVSIGIQLLTNPRILLLDEPTSGLDAFTASSIMEVLQGLANEGRTVIMTVHQARSDLFHRFGDVVLLASDGLSVFLGPASQMLEHFSHFGYNCPTQTNPADFGIDMVTINEQQDEREAKTRDRVQKLIEEWTRSYAEGRWQPFGDAVCGIPEGGEANNNEDGKDHTIVVQQGNAPLNGQNGPSSRLSKAKLLTPAELAALVGIRPSILTTLPLLVQRAFINTRRQPQLVMARIRYCVGLAVLFALFFAPIGNDYFAVQTRMGFVQAAGAFYLVGMLQNAVAYPFERDVFYRENDDGAYGAGAFLASYTLVEVPLELLSCMVVSVLSTFAVGLPRNIAMYGAYSIASFGLVSCGESLGIMFNTLFGRSGFPFTLMGFLLSIAMAMAGVLSIDMPRWLQAVNYLSPIRYATRAVAPLSLRDVQFTCTDGQRLPGGRCPIETGQQVLELYGFDVDPWVNAACLAACIVVYRLMAWALLKMARARWASRR</sequence>
<proteinExistence type="predicted"/>
<gene>
    <name evidence="10" type="ORF">UVI_02063850</name>
</gene>
<dbReference type="Proteomes" id="UP000054053">
    <property type="component" value="Unassembled WGS sequence"/>
</dbReference>
<dbReference type="Pfam" id="PF01061">
    <property type="entry name" value="ABC2_membrane"/>
    <property type="match status" value="2"/>
</dbReference>
<feature type="transmembrane region" description="Helical" evidence="8">
    <location>
        <begin position="1170"/>
        <end position="1196"/>
    </location>
</feature>
<comment type="caution">
    <text evidence="10">The sequence shown here is derived from an EMBL/GenBank/DDBJ whole genome shotgun (WGS) entry which is preliminary data.</text>
</comment>
<feature type="transmembrane region" description="Helical" evidence="8">
    <location>
        <begin position="409"/>
        <end position="429"/>
    </location>
</feature>
<feature type="domain" description="ABC transporter" evidence="9">
    <location>
        <begin position="75"/>
        <end position="318"/>
    </location>
</feature>
<evidence type="ECO:0000313" key="10">
    <source>
        <dbReference type="EMBL" id="GAT31439.1"/>
    </source>
</evidence>
<dbReference type="SUPFAM" id="SSF52540">
    <property type="entry name" value="P-loop containing nucleoside triphosphate hydrolases"/>
    <property type="match status" value="2"/>
</dbReference>
<evidence type="ECO:0000256" key="1">
    <source>
        <dbReference type="ARBA" id="ARBA00004141"/>
    </source>
</evidence>
<feature type="transmembrane region" description="Helical" evidence="8">
    <location>
        <begin position="1320"/>
        <end position="1341"/>
    </location>
</feature>
<evidence type="ECO:0000256" key="6">
    <source>
        <dbReference type="ARBA" id="ARBA00022989"/>
    </source>
</evidence>
<dbReference type="InterPro" id="IPR017871">
    <property type="entry name" value="ABC_transporter-like_CS"/>
</dbReference>
<dbReference type="GO" id="GO:0005524">
    <property type="term" value="F:ATP binding"/>
    <property type="evidence" value="ECO:0007669"/>
    <property type="project" value="UniProtKB-KW"/>
</dbReference>
<dbReference type="InterPro" id="IPR003593">
    <property type="entry name" value="AAA+_ATPase"/>
</dbReference>